<dbReference type="RefSeq" id="WP_099916608.1">
    <property type="nucleotide sequence ID" value="NZ_BMHS01000018.1"/>
</dbReference>
<accession>A0A2G8SZK7</accession>
<gene>
    <name evidence="1" type="ORF">CR103_14030</name>
</gene>
<dbReference type="EMBL" id="PDOB01000022">
    <property type="protein sequence ID" value="PIL39201.1"/>
    <property type="molecule type" value="Genomic_DNA"/>
</dbReference>
<reference evidence="1 2" key="1">
    <citation type="submission" date="2017-10" db="EMBL/GenBank/DDBJ databases">
        <title>Massilia psychrophilum sp. nov., a novel purple-pigmented bacterium isolated from Tianshan glacier, Xinjiang Municipality, China.</title>
        <authorList>
            <person name="Wang H."/>
        </authorList>
    </citation>
    <scope>NUCLEOTIDE SEQUENCE [LARGE SCALE GENOMIC DNA]</scope>
    <source>
        <strain evidence="1 2">JCM 30813</strain>
    </source>
</reference>
<protein>
    <submittedName>
        <fullName evidence="1">Uncharacterized protein</fullName>
    </submittedName>
</protein>
<proteinExistence type="predicted"/>
<comment type="caution">
    <text evidence="1">The sequence shown here is derived from an EMBL/GenBank/DDBJ whole genome shotgun (WGS) entry which is preliminary data.</text>
</comment>
<dbReference type="Proteomes" id="UP000228593">
    <property type="component" value="Unassembled WGS sequence"/>
</dbReference>
<sequence>MRTNNVESIFSIAEMLKEPGKQLVTINDLRRHTTDELEGEVLGDIFFDAWALGNHAAYQALIDRGWSEDHFLESVATLVVGKSHGRSRPETVASRRLFNKEFSEIYGLLGVDESIAKRPCASVIDFAQFKADLKRASKQPVPVTD</sequence>
<dbReference type="AlphaFoldDB" id="A0A2G8SZK7"/>
<evidence type="ECO:0000313" key="2">
    <source>
        <dbReference type="Proteomes" id="UP000228593"/>
    </source>
</evidence>
<keyword evidence="2" id="KW-1185">Reference proteome</keyword>
<name>A0A2G8SZK7_9BURK</name>
<evidence type="ECO:0000313" key="1">
    <source>
        <dbReference type="EMBL" id="PIL39201.1"/>
    </source>
</evidence>
<organism evidence="1 2">
    <name type="scientific">Massilia psychrophila</name>
    <dbReference type="NCBI Taxonomy" id="1603353"/>
    <lineage>
        <taxon>Bacteria</taxon>
        <taxon>Pseudomonadati</taxon>
        <taxon>Pseudomonadota</taxon>
        <taxon>Betaproteobacteria</taxon>
        <taxon>Burkholderiales</taxon>
        <taxon>Oxalobacteraceae</taxon>
        <taxon>Telluria group</taxon>
        <taxon>Massilia</taxon>
    </lineage>
</organism>